<accession>A0A4V4GRH2</accession>
<dbReference type="SUPFAM" id="SSF53474">
    <property type="entry name" value="alpha/beta-Hydrolases"/>
    <property type="match status" value="1"/>
</dbReference>
<dbReference type="OrthoDB" id="9780765at2"/>
<dbReference type="Pfam" id="PF00561">
    <property type="entry name" value="Abhydrolase_1"/>
    <property type="match status" value="1"/>
</dbReference>
<dbReference type="InterPro" id="IPR029058">
    <property type="entry name" value="AB_hydrolase_fold"/>
</dbReference>
<evidence type="ECO:0000313" key="3">
    <source>
        <dbReference type="Proteomes" id="UP000308917"/>
    </source>
</evidence>
<protein>
    <submittedName>
        <fullName evidence="2">Alpha/beta hydrolase</fullName>
    </submittedName>
</protein>
<dbReference type="Gene3D" id="3.40.50.1820">
    <property type="entry name" value="alpha/beta hydrolase"/>
    <property type="match status" value="1"/>
</dbReference>
<sequence>MHTGHIEGFTQHRIEGADGVPIDVLTAGQGPALLLLHGCPQTRMCWRQVACVLQQNFTVVLPDLRGYGRSGKPEPLADHSNYSKRTMALDQIQVMQALRHNQFFVAGHDRGGRVAYRLALDHPHAVQAIAVLDIVPTLDVWNAVNAPVAMRMWHWPLFAQEDGLPEALLAHSSDYFVDWGHKHQSANQFAFPPNNMADYRASLRDPANIRGMCEDYRASWHIDRLLDQEDQGKRFIQAPLLALWGEHGNVAQANPIDIWKKWATFVQGKGLPGGHFLPEEAYEQVATELMAFFSSIART</sequence>
<dbReference type="PANTHER" id="PTHR43329">
    <property type="entry name" value="EPOXIDE HYDROLASE"/>
    <property type="match status" value="1"/>
</dbReference>
<comment type="caution">
    <text evidence="2">The sequence shown here is derived from an EMBL/GenBank/DDBJ whole genome shotgun (WGS) entry which is preliminary data.</text>
</comment>
<feature type="domain" description="AB hydrolase-1" evidence="1">
    <location>
        <begin position="31"/>
        <end position="263"/>
    </location>
</feature>
<dbReference type="GO" id="GO:0016787">
    <property type="term" value="F:hydrolase activity"/>
    <property type="evidence" value="ECO:0007669"/>
    <property type="project" value="UniProtKB-KW"/>
</dbReference>
<gene>
    <name evidence="2" type="ORF">E9531_09225</name>
</gene>
<evidence type="ECO:0000259" key="1">
    <source>
        <dbReference type="Pfam" id="PF00561"/>
    </source>
</evidence>
<keyword evidence="2" id="KW-0378">Hydrolase</keyword>
<keyword evidence="3" id="KW-1185">Reference proteome</keyword>
<dbReference type="EMBL" id="STFG01000008">
    <property type="protein sequence ID" value="THU01566.1"/>
    <property type="molecule type" value="Genomic_DNA"/>
</dbReference>
<dbReference type="PRINTS" id="PR00111">
    <property type="entry name" value="ABHYDROLASE"/>
</dbReference>
<proteinExistence type="predicted"/>
<name>A0A4V4GRH2_9BURK</name>
<evidence type="ECO:0000313" key="2">
    <source>
        <dbReference type="EMBL" id="THU01566.1"/>
    </source>
</evidence>
<organism evidence="2 3">
    <name type="scientific">Lampropedia puyangensis</name>
    <dbReference type="NCBI Taxonomy" id="1330072"/>
    <lineage>
        <taxon>Bacteria</taxon>
        <taxon>Pseudomonadati</taxon>
        <taxon>Pseudomonadota</taxon>
        <taxon>Betaproteobacteria</taxon>
        <taxon>Burkholderiales</taxon>
        <taxon>Comamonadaceae</taxon>
        <taxon>Lampropedia</taxon>
    </lineage>
</organism>
<dbReference type="InterPro" id="IPR000073">
    <property type="entry name" value="AB_hydrolase_1"/>
</dbReference>
<reference evidence="2 3" key="1">
    <citation type="journal article" date="2015" name="Antonie Van Leeuwenhoek">
        <title>Lampropedia puyangensis sp. nov., isolated from symptomatic bark of Populus ? euramericana canker and emended description of Lampropedia hyalina (Ehrenberg 1832) Lee et al. 2004.</title>
        <authorList>
            <person name="Li Y."/>
            <person name="Wang T."/>
            <person name="Piao C.G."/>
            <person name="Wang L.F."/>
            <person name="Tian G.Z."/>
            <person name="Zhu T.H."/>
            <person name="Guo M.W."/>
        </authorList>
    </citation>
    <scope>NUCLEOTIDE SEQUENCE [LARGE SCALE GENOMIC DNA]</scope>
    <source>
        <strain evidence="2 3">2-bin</strain>
    </source>
</reference>
<dbReference type="AlphaFoldDB" id="A0A4V4GRH2"/>
<dbReference type="Proteomes" id="UP000308917">
    <property type="component" value="Unassembled WGS sequence"/>
</dbReference>